<dbReference type="InterPro" id="IPR037185">
    <property type="entry name" value="EmrE-like"/>
</dbReference>
<feature type="compositionally biased region" description="Polar residues" evidence="5">
    <location>
        <begin position="93"/>
        <end position="103"/>
    </location>
</feature>
<dbReference type="PANTHER" id="PTHR12570">
    <property type="match status" value="1"/>
</dbReference>
<keyword evidence="2 6" id="KW-0812">Transmembrane</keyword>
<dbReference type="GO" id="GO:0015095">
    <property type="term" value="F:magnesium ion transmembrane transporter activity"/>
    <property type="evidence" value="ECO:0007669"/>
    <property type="project" value="InterPro"/>
</dbReference>
<evidence type="ECO:0000256" key="5">
    <source>
        <dbReference type="SAM" id="MobiDB-lite"/>
    </source>
</evidence>
<sequence length="357" mass="38506">MSDDSRYEVKALIGVVMAITGNFLISLALNVQKYAHNQIKRQAIEFTEYSAPASVSEPTRLAPQSSSPYYPPSPAPGHSHVTIPTSPEALGSSGHNSLSATDSTARHDENAYLKSRSWWLGMVLMVSGEVGNFMAYGFAPASVVAPLGTVTLITNVFLAPLVLKETVRTRDAIGVVLAILGAMVVVSSSKSTEVSLTPESLWAAITSFTAGLYYLLTVTTMVILAVLSPVWGPRLVLIDIGLVALSGGYTVLATKGVSSLLQLELILMFKHPITYLLLAVLLYSAVVQIRYLNRALQYFDSTVVIPTQFVLFTLSAIIGSAVIYRDFEDVSLRAGFFFVLGCLLTFLGVFLITSNRP</sequence>
<proteinExistence type="predicted"/>
<evidence type="ECO:0000256" key="4">
    <source>
        <dbReference type="ARBA" id="ARBA00023136"/>
    </source>
</evidence>
<dbReference type="AlphaFoldDB" id="A0A4P9ZPX4"/>
<evidence type="ECO:0000256" key="3">
    <source>
        <dbReference type="ARBA" id="ARBA00022989"/>
    </source>
</evidence>
<evidence type="ECO:0000313" key="7">
    <source>
        <dbReference type="EMBL" id="RKP35506.1"/>
    </source>
</evidence>
<dbReference type="Proteomes" id="UP000268162">
    <property type="component" value="Unassembled WGS sequence"/>
</dbReference>
<feature type="transmembrane region" description="Helical" evidence="6">
    <location>
        <begin position="144"/>
        <end position="163"/>
    </location>
</feature>
<evidence type="ECO:0000313" key="8">
    <source>
        <dbReference type="Proteomes" id="UP000268162"/>
    </source>
</evidence>
<dbReference type="SUPFAM" id="SSF103481">
    <property type="entry name" value="Multidrug resistance efflux transporter EmrE"/>
    <property type="match status" value="1"/>
</dbReference>
<keyword evidence="8" id="KW-1185">Reference proteome</keyword>
<feature type="transmembrane region" description="Helical" evidence="6">
    <location>
        <begin position="12"/>
        <end position="31"/>
    </location>
</feature>
<dbReference type="Pfam" id="PF05653">
    <property type="entry name" value="Mg_trans_NIPA"/>
    <property type="match status" value="1"/>
</dbReference>
<gene>
    <name evidence="7" type="ORF">BJ085DRAFT_16989</name>
</gene>
<feature type="transmembrane region" description="Helical" evidence="6">
    <location>
        <begin position="118"/>
        <end position="138"/>
    </location>
</feature>
<protein>
    <submittedName>
        <fullName evidence="7">Magnesium transporter NIPA-domain-containing protein</fullName>
    </submittedName>
</protein>
<feature type="transmembrane region" description="Helical" evidence="6">
    <location>
        <begin position="303"/>
        <end position="324"/>
    </location>
</feature>
<name>A0A4P9ZPX4_9FUNG</name>
<accession>A0A4P9ZPX4</accession>
<evidence type="ECO:0000256" key="2">
    <source>
        <dbReference type="ARBA" id="ARBA00022692"/>
    </source>
</evidence>
<feature type="transmembrane region" description="Helical" evidence="6">
    <location>
        <begin position="272"/>
        <end position="291"/>
    </location>
</feature>
<dbReference type="GO" id="GO:0016020">
    <property type="term" value="C:membrane"/>
    <property type="evidence" value="ECO:0007669"/>
    <property type="project" value="UniProtKB-SubCell"/>
</dbReference>
<reference evidence="8" key="1">
    <citation type="journal article" date="2018" name="Nat. Microbiol.">
        <title>Leveraging single-cell genomics to expand the fungal tree of life.</title>
        <authorList>
            <person name="Ahrendt S.R."/>
            <person name="Quandt C.A."/>
            <person name="Ciobanu D."/>
            <person name="Clum A."/>
            <person name="Salamov A."/>
            <person name="Andreopoulos B."/>
            <person name="Cheng J.F."/>
            <person name="Woyke T."/>
            <person name="Pelin A."/>
            <person name="Henrissat B."/>
            <person name="Reynolds N.K."/>
            <person name="Benny G.L."/>
            <person name="Smith M.E."/>
            <person name="James T.Y."/>
            <person name="Grigoriev I.V."/>
        </authorList>
    </citation>
    <scope>NUCLEOTIDE SEQUENCE [LARGE SCALE GENOMIC DNA]</scope>
    <source>
        <strain evidence="8">RSA 468</strain>
    </source>
</reference>
<feature type="transmembrane region" description="Helical" evidence="6">
    <location>
        <begin position="172"/>
        <end position="189"/>
    </location>
</feature>
<dbReference type="InterPro" id="IPR008521">
    <property type="entry name" value="Mg_trans_NIPA"/>
</dbReference>
<feature type="transmembrane region" description="Helical" evidence="6">
    <location>
        <begin position="201"/>
        <end position="227"/>
    </location>
</feature>
<feature type="non-terminal residue" evidence="7">
    <location>
        <position position="357"/>
    </location>
</feature>
<organism evidence="7 8">
    <name type="scientific">Dimargaris cristalligena</name>
    <dbReference type="NCBI Taxonomy" id="215637"/>
    <lineage>
        <taxon>Eukaryota</taxon>
        <taxon>Fungi</taxon>
        <taxon>Fungi incertae sedis</taxon>
        <taxon>Zoopagomycota</taxon>
        <taxon>Kickxellomycotina</taxon>
        <taxon>Dimargaritomycetes</taxon>
        <taxon>Dimargaritales</taxon>
        <taxon>Dimargaritaceae</taxon>
        <taxon>Dimargaris</taxon>
    </lineage>
</organism>
<comment type="subcellular location">
    <subcellularLocation>
        <location evidence="1">Membrane</location>
        <topology evidence="1">Multi-pass membrane protein</topology>
    </subcellularLocation>
</comment>
<feature type="region of interest" description="Disordered" evidence="5">
    <location>
        <begin position="55"/>
        <end position="106"/>
    </location>
</feature>
<keyword evidence="4 6" id="KW-0472">Membrane</keyword>
<dbReference type="PANTHER" id="PTHR12570:SF65">
    <property type="entry name" value="MAGNESIUM TRANSPORTER NIPA9-RELATED"/>
    <property type="match status" value="1"/>
</dbReference>
<feature type="transmembrane region" description="Helical" evidence="6">
    <location>
        <begin position="330"/>
        <end position="352"/>
    </location>
</feature>
<keyword evidence="3 6" id="KW-1133">Transmembrane helix</keyword>
<dbReference type="EMBL" id="ML002853">
    <property type="protein sequence ID" value="RKP35506.1"/>
    <property type="molecule type" value="Genomic_DNA"/>
</dbReference>
<evidence type="ECO:0000256" key="1">
    <source>
        <dbReference type="ARBA" id="ARBA00004141"/>
    </source>
</evidence>
<feature type="transmembrane region" description="Helical" evidence="6">
    <location>
        <begin position="234"/>
        <end position="252"/>
    </location>
</feature>
<evidence type="ECO:0000256" key="6">
    <source>
        <dbReference type="SAM" id="Phobius"/>
    </source>
</evidence>